<dbReference type="Proteomes" id="UP000245934">
    <property type="component" value="Unassembled WGS sequence"/>
</dbReference>
<organism evidence="1 2">
    <name type="scientific">Methanospirillum stamsii</name>
    <dbReference type="NCBI Taxonomy" id="1277351"/>
    <lineage>
        <taxon>Archaea</taxon>
        <taxon>Methanobacteriati</taxon>
        <taxon>Methanobacteriota</taxon>
        <taxon>Stenosarchaea group</taxon>
        <taxon>Methanomicrobia</taxon>
        <taxon>Methanomicrobiales</taxon>
        <taxon>Methanospirillaceae</taxon>
        <taxon>Methanospirillum</taxon>
    </lineage>
</organism>
<evidence type="ECO:0000313" key="2">
    <source>
        <dbReference type="Proteomes" id="UP000245934"/>
    </source>
</evidence>
<protein>
    <recommendedName>
        <fullName evidence="3">IPT/TIG domain-containing protein</fullName>
    </recommendedName>
</protein>
<dbReference type="AlphaFoldDB" id="A0A2V2N8B2"/>
<dbReference type="Gene3D" id="2.60.40.10">
    <property type="entry name" value="Immunoglobulins"/>
    <property type="match status" value="1"/>
</dbReference>
<dbReference type="EMBL" id="QGMZ01000025">
    <property type="protein sequence ID" value="PWR72507.1"/>
    <property type="molecule type" value="Genomic_DNA"/>
</dbReference>
<dbReference type="GeneID" id="97610045"/>
<dbReference type="InterPro" id="IPR014756">
    <property type="entry name" value="Ig_E-set"/>
</dbReference>
<dbReference type="InterPro" id="IPR013783">
    <property type="entry name" value="Ig-like_fold"/>
</dbReference>
<evidence type="ECO:0000313" key="1">
    <source>
        <dbReference type="EMBL" id="PWR72507.1"/>
    </source>
</evidence>
<dbReference type="RefSeq" id="WP_109941348.1">
    <property type="nucleotide sequence ID" value="NZ_CP176366.1"/>
</dbReference>
<dbReference type="SUPFAM" id="SSF81296">
    <property type="entry name" value="E set domains"/>
    <property type="match status" value="1"/>
</dbReference>
<keyword evidence="2" id="KW-1185">Reference proteome</keyword>
<sequence>MNGNKKNGIITTTAVPEIIFITPSEGSAGTKTQISILGTNFGNKSSNYSTADIAFYSGYNKDNPDYFASGRQDTDYNENEIINWTDTQIEVNVPFGYLKPHLPKTFRHIN</sequence>
<comment type="caution">
    <text evidence="1">The sequence shown here is derived from an EMBL/GenBank/DDBJ whole genome shotgun (WGS) entry which is preliminary data.</text>
</comment>
<name>A0A2V2N8B2_9EURY</name>
<evidence type="ECO:0008006" key="3">
    <source>
        <dbReference type="Google" id="ProtNLM"/>
    </source>
</evidence>
<accession>A0A2V2N8B2</accession>
<gene>
    <name evidence="1" type="ORF">DLD82_11910</name>
</gene>
<reference evidence="1 2" key="1">
    <citation type="submission" date="2018-05" db="EMBL/GenBank/DDBJ databases">
        <title>Draft genome of Methanospirillum stamsii Pt1.</title>
        <authorList>
            <person name="Dueholm M.S."/>
            <person name="Nielsen P.H."/>
            <person name="Bakmann L.F."/>
            <person name="Otzen D.E."/>
        </authorList>
    </citation>
    <scope>NUCLEOTIDE SEQUENCE [LARGE SCALE GENOMIC DNA]</scope>
    <source>
        <strain evidence="1 2">Pt1</strain>
    </source>
</reference>
<proteinExistence type="predicted"/>